<dbReference type="GO" id="GO:0008168">
    <property type="term" value="F:methyltransferase activity"/>
    <property type="evidence" value="ECO:0007669"/>
    <property type="project" value="UniProtKB-KW"/>
</dbReference>
<evidence type="ECO:0000256" key="2">
    <source>
        <dbReference type="ARBA" id="ARBA00008361"/>
    </source>
</evidence>
<evidence type="ECO:0000256" key="7">
    <source>
        <dbReference type="ARBA" id="ARBA00022691"/>
    </source>
</evidence>
<dbReference type="EMBL" id="CP072753">
    <property type="protein sequence ID" value="QUC16253.1"/>
    <property type="molecule type" value="Genomic_DNA"/>
</dbReference>
<evidence type="ECO:0000256" key="3">
    <source>
        <dbReference type="ARBA" id="ARBA00011738"/>
    </source>
</evidence>
<comment type="subunit">
    <text evidence="3">Homodimer.</text>
</comment>
<dbReference type="KEGG" id="uvi:66061272"/>
<evidence type="ECO:0000259" key="10">
    <source>
        <dbReference type="Pfam" id="PF10017"/>
    </source>
</evidence>
<dbReference type="GO" id="GO:0032259">
    <property type="term" value="P:methylation"/>
    <property type="evidence" value="ECO:0007669"/>
    <property type="project" value="UniProtKB-KW"/>
</dbReference>
<evidence type="ECO:0000256" key="8">
    <source>
        <dbReference type="ARBA" id="ARBA00039094"/>
    </source>
</evidence>
<gene>
    <name evidence="11" type="ORF">UV8b_00494</name>
</gene>
<evidence type="ECO:0000256" key="1">
    <source>
        <dbReference type="ARBA" id="ARBA00005107"/>
    </source>
</evidence>
<evidence type="ECO:0000256" key="5">
    <source>
        <dbReference type="ARBA" id="ARBA00022603"/>
    </source>
</evidence>
<protein>
    <recommendedName>
        <fullName evidence="8">4-dimethylallyltryptophan N-methyltransferase</fullName>
        <ecNumber evidence="8">2.1.1.261</ecNumber>
    </recommendedName>
</protein>
<dbReference type="InterPro" id="IPR017805">
    <property type="entry name" value="SAM_MeTrfase_EasF-type_put"/>
</dbReference>
<dbReference type="Proteomes" id="UP000027002">
    <property type="component" value="Chromosome 1"/>
</dbReference>
<dbReference type="PANTHER" id="PTHR43397">
    <property type="entry name" value="ERGOTHIONEINE BIOSYNTHESIS PROTEIN 1"/>
    <property type="match status" value="1"/>
</dbReference>
<dbReference type="AlphaFoldDB" id="A0A8E5HJ38"/>
<feature type="domain" description="Histidine-specific methyltransferase SAM-dependent" evidence="10">
    <location>
        <begin position="41"/>
        <end position="339"/>
    </location>
</feature>
<organism evidence="11 12">
    <name type="scientific">Ustilaginoidea virens</name>
    <name type="common">Rice false smut fungus</name>
    <name type="synonym">Villosiclava virens</name>
    <dbReference type="NCBI Taxonomy" id="1159556"/>
    <lineage>
        <taxon>Eukaryota</taxon>
        <taxon>Fungi</taxon>
        <taxon>Dikarya</taxon>
        <taxon>Ascomycota</taxon>
        <taxon>Pezizomycotina</taxon>
        <taxon>Sordariomycetes</taxon>
        <taxon>Hypocreomycetidae</taxon>
        <taxon>Hypocreales</taxon>
        <taxon>Clavicipitaceae</taxon>
        <taxon>Ustilaginoidea</taxon>
    </lineage>
</organism>
<comment type="similarity">
    <text evidence="2">Belongs to the methyltransferase superfamily.</text>
</comment>
<dbReference type="EC" id="2.1.1.261" evidence="8"/>
<reference evidence="11" key="1">
    <citation type="submission" date="2020-03" db="EMBL/GenBank/DDBJ databases">
        <title>A mixture of massive structural variations and highly conserved coding sequences in Ustilaginoidea virens genome.</title>
        <authorList>
            <person name="Zhang K."/>
            <person name="Zhao Z."/>
            <person name="Zhang Z."/>
            <person name="Li Y."/>
            <person name="Hsiang T."/>
            <person name="Sun W."/>
        </authorList>
    </citation>
    <scope>NUCLEOTIDE SEQUENCE</scope>
    <source>
        <strain evidence="11">UV-8b</strain>
    </source>
</reference>
<keyword evidence="12" id="KW-1185">Reference proteome</keyword>
<proteinExistence type="inferred from homology"/>
<dbReference type="SMR" id="A0A8E5HJ38"/>
<evidence type="ECO:0000313" key="12">
    <source>
        <dbReference type="Proteomes" id="UP000027002"/>
    </source>
</evidence>
<comment type="pathway">
    <text evidence="1">Alkaloid biosynthesis; ergot alkaloid biosynthesis.</text>
</comment>
<name>A0A8E5HJ38_USTVR</name>
<keyword evidence="5" id="KW-0489">Methyltransferase</keyword>
<keyword evidence="7" id="KW-0949">S-adenosyl-L-methionine</keyword>
<comment type="catalytic activity">
    <reaction evidence="9">
        <text>4-(3-methylbut-2-enyl)-L-tryptophan + S-adenosyl-L-methionine = 4-(3-methylbut-2-enyl)-L-abrine + S-adenosyl-L-homocysteine + H(+)</text>
        <dbReference type="Rhea" id="RHEA:34435"/>
        <dbReference type="ChEBI" id="CHEBI:15378"/>
        <dbReference type="ChEBI" id="CHEBI:57856"/>
        <dbReference type="ChEBI" id="CHEBI:58209"/>
        <dbReference type="ChEBI" id="CHEBI:59789"/>
        <dbReference type="ChEBI" id="CHEBI:67248"/>
        <dbReference type="EC" id="2.1.1.261"/>
    </reaction>
</comment>
<sequence length="358" mass="41075">MASSARKALIHGRVMDIGDGSEQVRLAERLLSILQTPYDEKKKPTLPDELLYDDAGLPIWNKIISTPQYYQTHDEIKLLDKFGETIARRVKPGVTIIDIGAGDTRKVEHLLAAFEKAKVPATYFALDISEDSLKRSVSYLAKRHSKPEANVTCAGIWGTFEDGQAFVDRWVPEPRLFLSLGSVLCNDDWAPAVNRLQEWGAVMRPSDLLLVGMDAHLAQDYEHKIEQAYHLRKDLLRDFFLNGFRHANDLLGQPLFQEEDWEFCCALERSPTTRHRIFLRAKNDIRCDMLDRVIKTGEEFDWFDSHKYGELSVRRMCYEAGLIVSDVWKDGSEFRQYLIKLQDAKYLEDEDSGVSDIS</sequence>
<dbReference type="NCBIfam" id="TIGR03439">
    <property type="entry name" value="methyl_EasF"/>
    <property type="match status" value="1"/>
</dbReference>
<keyword evidence="6" id="KW-0808">Transferase</keyword>
<evidence type="ECO:0000256" key="9">
    <source>
        <dbReference type="ARBA" id="ARBA00049425"/>
    </source>
</evidence>
<dbReference type="InterPro" id="IPR029063">
    <property type="entry name" value="SAM-dependent_MTases_sf"/>
</dbReference>
<dbReference type="PIRSF" id="PIRSF018005">
    <property type="entry name" value="UCP018005"/>
    <property type="match status" value="1"/>
</dbReference>
<dbReference type="Gene3D" id="3.40.50.150">
    <property type="entry name" value="Vaccinia Virus protein VP39"/>
    <property type="match status" value="1"/>
</dbReference>
<dbReference type="InterPro" id="IPR019257">
    <property type="entry name" value="MeTrfase_dom"/>
</dbReference>
<dbReference type="InterPro" id="IPR017804">
    <property type="entry name" value="MeTrfase_EgtD-like"/>
</dbReference>
<keyword evidence="4" id="KW-0017">Alkaloid metabolism</keyword>
<accession>A0A8E5HJ38</accession>
<dbReference type="InterPro" id="IPR051128">
    <property type="entry name" value="EgtD_Methyltrsf_superfamily"/>
</dbReference>
<dbReference type="GO" id="GO:0009820">
    <property type="term" value="P:alkaloid metabolic process"/>
    <property type="evidence" value="ECO:0007669"/>
    <property type="project" value="UniProtKB-KW"/>
</dbReference>
<dbReference type="Pfam" id="PF10017">
    <property type="entry name" value="Methyltransf_33"/>
    <property type="match status" value="1"/>
</dbReference>
<evidence type="ECO:0000313" key="11">
    <source>
        <dbReference type="EMBL" id="QUC16253.1"/>
    </source>
</evidence>
<dbReference type="RefSeq" id="XP_042993926.1">
    <property type="nucleotide sequence ID" value="XM_043137992.1"/>
</dbReference>
<dbReference type="SUPFAM" id="SSF53335">
    <property type="entry name" value="S-adenosyl-L-methionine-dependent methyltransferases"/>
    <property type="match status" value="1"/>
</dbReference>
<dbReference type="GeneID" id="66061272"/>
<evidence type="ECO:0000256" key="4">
    <source>
        <dbReference type="ARBA" id="ARBA00022589"/>
    </source>
</evidence>
<dbReference type="OrthoDB" id="659at2759"/>
<evidence type="ECO:0000256" key="6">
    <source>
        <dbReference type="ARBA" id="ARBA00022679"/>
    </source>
</evidence>
<dbReference type="PANTHER" id="PTHR43397:SF1">
    <property type="entry name" value="ERGOTHIONEINE BIOSYNTHESIS PROTEIN 1"/>
    <property type="match status" value="1"/>
</dbReference>